<keyword evidence="5 12" id="KW-0288">FMN</keyword>
<name>A0ABU2YIY0_9FLAO</name>
<evidence type="ECO:0000256" key="4">
    <source>
        <dbReference type="ARBA" id="ARBA00022630"/>
    </source>
</evidence>
<organism evidence="14 15">
    <name type="scientific">Microcosmobacter mediterraneus</name>
    <dbReference type="NCBI Taxonomy" id="3075607"/>
    <lineage>
        <taxon>Bacteria</taxon>
        <taxon>Pseudomonadati</taxon>
        <taxon>Bacteroidota</taxon>
        <taxon>Flavobacteriia</taxon>
        <taxon>Flavobacteriales</taxon>
        <taxon>Flavobacteriaceae</taxon>
        <taxon>Microcosmobacter</taxon>
    </lineage>
</organism>
<evidence type="ECO:0000256" key="12">
    <source>
        <dbReference type="PIRNR" id="PIRNR006621"/>
    </source>
</evidence>
<keyword evidence="6 12" id="KW-0819">tRNA processing</keyword>
<dbReference type="EC" id="1.3.1.-" evidence="12"/>
<protein>
    <recommendedName>
        <fullName evidence="12">tRNA-dihydrouridine synthase</fullName>
        <ecNumber evidence="12">1.3.1.-</ecNumber>
    </recommendedName>
</protein>
<evidence type="ECO:0000313" key="15">
    <source>
        <dbReference type="Proteomes" id="UP001259492"/>
    </source>
</evidence>
<dbReference type="InterPro" id="IPR004652">
    <property type="entry name" value="DusB-like"/>
</dbReference>
<dbReference type="Pfam" id="PF01207">
    <property type="entry name" value="Dus"/>
    <property type="match status" value="1"/>
</dbReference>
<dbReference type="NCBIfam" id="TIGR00737">
    <property type="entry name" value="nifR3_yhdG"/>
    <property type="match status" value="1"/>
</dbReference>
<dbReference type="EMBL" id="JAVRIA010000002">
    <property type="protein sequence ID" value="MDT0557997.1"/>
    <property type="molecule type" value="Genomic_DNA"/>
</dbReference>
<dbReference type="Gene3D" id="1.10.1200.80">
    <property type="entry name" value="Putative flavin oxidoreducatase, domain 2"/>
    <property type="match status" value="1"/>
</dbReference>
<evidence type="ECO:0000256" key="7">
    <source>
        <dbReference type="ARBA" id="ARBA00022857"/>
    </source>
</evidence>
<evidence type="ECO:0000256" key="1">
    <source>
        <dbReference type="ARBA" id="ARBA00001917"/>
    </source>
</evidence>
<keyword evidence="7" id="KW-0521">NADP</keyword>
<comment type="caution">
    <text evidence="14">The sequence shown here is derived from an EMBL/GenBank/DDBJ whole genome shotgun (WGS) entry which is preliminary data.</text>
</comment>
<dbReference type="GO" id="GO:0016491">
    <property type="term" value="F:oxidoreductase activity"/>
    <property type="evidence" value="ECO:0007669"/>
    <property type="project" value="UniProtKB-KW"/>
</dbReference>
<dbReference type="PANTHER" id="PTHR45846">
    <property type="entry name" value="TRNA-DIHYDROURIDINE(47) SYNTHASE [NAD(P)(+)]-LIKE"/>
    <property type="match status" value="1"/>
</dbReference>
<evidence type="ECO:0000259" key="13">
    <source>
        <dbReference type="Pfam" id="PF01207"/>
    </source>
</evidence>
<dbReference type="RefSeq" id="WP_311426769.1">
    <property type="nucleotide sequence ID" value="NZ_JAVRIA010000002.1"/>
</dbReference>
<dbReference type="InterPro" id="IPR013785">
    <property type="entry name" value="Aldolase_TIM"/>
</dbReference>
<keyword evidence="3" id="KW-0820">tRNA-binding</keyword>
<dbReference type="Proteomes" id="UP001259492">
    <property type="component" value="Unassembled WGS sequence"/>
</dbReference>
<evidence type="ECO:0000256" key="8">
    <source>
        <dbReference type="ARBA" id="ARBA00022884"/>
    </source>
</evidence>
<comment type="similarity">
    <text evidence="12">Belongs to the dus family.</text>
</comment>
<dbReference type="PROSITE" id="PS01136">
    <property type="entry name" value="UPF0034"/>
    <property type="match status" value="1"/>
</dbReference>
<comment type="cofactor">
    <cofactor evidence="1 12">
        <name>FMN</name>
        <dbReference type="ChEBI" id="CHEBI:58210"/>
    </cofactor>
</comment>
<evidence type="ECO:0000256" key="9">
    <source>
        <dbReference type="ARBA" id="ARBA00023002"/>
    </source>
</evidence>
<gene>
    <name evidence="14" type="primary">dusB</name>
    <name evidence="14" type="ORF">RM697_05030</name>
</gene>
<keyword evidence="4 12" id="KW-0285">Flavoprotein</keyword>
<dbReference type="SUPFAM" id="SSF51395">
    <property type="entry name" value="FMN-linked oxidoreductases"/>
    <property type="match status" value="1"/>
</dbReference>
<dbReference type="CDD" id="cd02801">
    <property type="entry name" value="DUS_like_FMN"/>
    <property type="match status" value="1"/>
</dbReference>
<evidence type="ECO:0000256" key="10">
    <source>
        <dbReference type="ARBA" id="ARBA00048205"/>
    </source>
</evidence>
<keyword evidence="15" id="KW-1185">Reference proteome</keyword>
<dbReference type="PANTHER" id="PTHR45846:SF1">
    <property type="entry name" value="TRNA-DIHYDROURIDINE(47) SYNTHASE [NAD(P)(+)]-LIKE"/>
    <property type="match status" value="1"/>
</dbReference>
<evidence type="ECO:0000256" key="3">
    <source>
        <dbReference type="ARBA" id="ARBA00022555"/>
    </source>
</evidence>
<dbReference type="InterPro" id="IPR018517">
    <property type="entry name" value="tRNA_hU_synthase_CS"/>
</dbReference>
<dbReference type="PIRSF" id="PIRSF006621">
    <property type="entry name" value="Dus"/>
    <property type="match status" value="1"/>
</dbReference>
<accession>A0ABU2YIY0</accession>
<keyword evidence="8" id="KW-0694">RNA-binding</keyword>
<comment type="catalytic activity">
    <reaction evidence="10">
        <text>a 5,6-dihydrouridine in tRNA + NADP(+) = a uridine in tRNA + NADPH + H(+)</text>
        <dbReference type="Rhea" id="RHEA:23624"/>
        <dbReference type="Rhea" id="RHEA-COMP:13339"/>
        <dbReference type="Rhea" id="RHEA-COMP:13887"/>
        <dbReference type="ChEBI" id="CHEBI:15378"/>
        <dbReference type="ChEBI" id="CHEBI:57783"/>
        <dbReference type="ChEBI" id="CHEBI:58349"/>
        <dbReference type="ChEBI" id="CHEBI:65315"/>
        <dbReference type="ChEBI" id="CHEBI:74443"/>
    </reaction>
</comment>
<evidence type="ECO:0000256" key="11">
    <source>
        <dbReference type="ARBA" id="ARBA00048802"/>
    </source>
</evidence>
<proteinExistence type="inferred from homology"/>
<evidence type="ECO:0000256" key="6">
    <source>
        <dbReference type="ARBA" id="ARBA00022694"/>
    </source>
</evidence>
<sequence>MVKIGDIELGGFPLLLAPMEDVSDPPFRALCKEQGADVVYTEFVSSEGLIRNAAKSVMKLDIYEKERPVGIQIFGANMDSMLQTIDIVEKSNPDIIDINFGCPVKKVVSKGAGAGILKDICLMEKLTAEMVKRTNLPVTVKTRLGWDHDSIKIVEVAERLQDVGIKSIAIHGRTRAQMYKGDADWKPIAAVKNNPRMHIPVFGNGDVNTPERAAEMRDRYGLDGAMIGRASIGNPWFFKQVKHYFKTGERLAPISLAERVEAARRHLQMSIDWKGEKLGVFETRRHYTNYFKGIPNFKEYRMKMVTSDDSKDVFAAFDEVLKKFSGYEFNAI</sequence>
<dbReference type="InterPro" id="IPR001269">
    <property type="entry name" value="DUS_fam"/>
</dbReference>
<comment type="catalytic activity">
    <reaction evidence="11">
        <text>a 5,6-dihydrouridine in tRNA + NAD(+) = a uridine in tRNA + NADH + H(+)</text>
        <dbReference type="Rhea" id="RHEA:54452"/>
        <dbReference type="Rhea" id="RHEA-COMP:13339"/>
        <dbReference type="Rhea" id="RHEA-COMP:13887"/>
        <dbReference type="ChEBI" id="CHEBI:15378"/>
        <dbReference type="ChEBI" id="CHEBI:57540"/>
        <dbReference type="ChEBI" id="CHEBI:57945"/>
        <dbReference type="ChEBI" id="CHEBI:65315"/>
        <dbReference type="ChEBI" id="CHEBI:74443"/>
    </reaction>
</comment>
<evidence type="ECO:0000313" key="14">
    <source>
        <dbReference type="EMBL" id="MDT0557997.1"/>
    </source>
</evidence>
<keyword evidence="9 12" id="KW-0560">Oxidoreductase</keyword>
<comment type="function">
    <text evidence="2 12">Catalyzes the synthesis of 5,6-dihydrouridine (D), a modified base found in the D-loop of most tRNAs, via the reduction of the C5-C6 double bond in target uridines.</text>
</comment>
<dbReference type="Gene3D" id="3.20.20.70">
    <property type="entry name" value="Aldolase class I"/>
    <property type="match status" value="1"/>
</dbReference>
<feature type="domain" description="DUS-like FMN-binding" evidence="13">
    <location>
        <begin position="15"/>
        <end position="315"/>
    </location>
</feature>
<dbReference type="InterPro" id="IPR035587">
    <property type="entry name" value="DUS-like_FMN-bd"/>
</dbReference>
<evidence type="ECO:0000256" key="5">
    <source>
        <dbReference type="ARBA" id="ARBA00022643"/>
    </source>
</evidence>
<reference evidence="14 15" key="1">
    <citation type="submission" date="2023-09" db="EMBL/GenBank/DDBJ databases">
        <authorList>
            <person name="Rey-Velasco X."/>
        </authorList>
    </citation>
    <scope>NUCLEOTIDE SEQUENCE [LARGE SCALE GENOMIC DNA]</scope>
    <source>
        <strain evidence="14 15">W332</strain>
    </source>
</reference>
<dbReference type="InterPro" id="IPR024036">
    <property type="entry name" value="tRNA-dHydroUridine_Synthase_C"/>
</dbReference>
<evidence type="ECO:0000256" key="2">
    <source>
        <dbReference type="ARBA" id="ARBA00002790"/>
    </source>
</evidence>